<dbReference type="Proteomes" id="UP000738325">
    <property type="component" value="Unassembled WGS sequence"/>
</dbReference>
<dbReference type="InterPro" id="IPR020103">
    <property type="entry name" value="PsdUridine_synth_cat_dom_sf"/>
</dbReference>
<organism evidence="9 10">
    <name type="scientific">Dissophora globulifera</name>
    <dbReference type="NCBI Taxonomy" id="979702"/>
    <lineage>
        <taxon>Eukaryota</taxon>
        <taxon>Fungi</taxon>
        <taxon>Fungi incertae sedis</taxon>
        <taxon>Mucoromycota</taxon>
        <taxon>Mortierellomycotina</taxon>
        <taxon>Mortierellomycetes</taxon>
        <taxon>Mortierellales</taxon>
        <taxon>Mortierellaceae</taxon>
        <taxon>Dissophora</taxon>
    </lineage>
</organism>
<evidence type="ECO:0000259" key="8">
    <source>
        <dbReference type="PROSITE" id="PS51471"/>
    </source>
</evidence>
<evidence type="ECO:0000256" key="3">
    <source>
        <dbReference type="ARBA" id="ARBA00023235"/>
    </source>
</evidence>
<dbReference type="InterPro" id="IPR001406">
    <property type="entry name" value="PsdUridine_synth_TruA"/>
</dbReference>
<reference evidence="9" key="1">
    <citation type="journal article" date="2020" name="Fungal Divers.">
        <title>Resolving the Mortierellaceae phylogeny through synthesis of multi-gene phylogenetics and phylogenomics.</title>
        <authorList>
            <person name="Vandepol N."/>
            <person name="Liber J."/>
            <person name="Desiro A."/>
            <person name="Na H."/>
            <person name="Kennedy M."/>
            <person name="Barry K."/>
            <person name="Grigoriev I.V."/>
            <person name="Miller A.N."/>
            <person name="O'Donnell K."/>
            <person name="Stajich J.E."/>
            <person name="Bonito G."/>
        </authorList>
    </citation>
    <scope>NUCLEOTIDE SEQUENCE</scope>
    <source>
        <strain evidence="9">REB-010B</strain>
    </source>
</reference>
<dbReference type="InterPro" id="IPR027450">
    <property type="entry name" value="AlkB-like"/>
</dbReference>
<comment type="similarity">
    <text evidence="1">Belongs to the tRNA pseudouridine synthase TruA family.</text>
</comment>
<feature type="domain" description="Fe2OG dioxygenase" evidence="8">
    <location>
        <begin position="41"/>
        <end position="190"/>
    </location>
</feature>
<keyword evidence="10" id="KW-1185">Reference proteome</keyword>
<dbReference type="CDD" id="cd02568">
    <property type="entry name" value="PseudoU_synth_PUS1_PUS2"/>
    <property type="match status" value="1"/>
</dbReference>
<dbReference type="Pfam" id="PF13532">
    <property type="entry name" value="2OG-FeII_Oxy_2"/>
    <property type="match status" value="1"/>
</dbReference>
<dbReference type="PANTHER" id="PTHR11142">
    <property type="entry name" value="PSEUDOURIDYLATE SYNTHASE"/>
    <property type="match status" value="1"/>
</dbReference>
<evidence type="ECO:0000256" key="6">
    <source>
        <dbReference type="PIRSR" id="PIRSR641708-2"/>
    </source>
</evidence>
<dbReference type="InterPro" id="IPR020095">
    <property type="entry name" value="PsdUridine_synth_TruA_C"/>
</dbReference>
<proteinExistence type="inferred from homology"/>
<name>A0A9P6UYG9_9FUNG</name>
<dbReference type="GO" id="GO:0005634">
    <property type="term" value="C:nucleus"/>
    <property type="evidence" value="ECO:0007669"/>
    <property type="project" value="TreeGrafter"/>
</dbReference>
<feature type="region of interest" description="Disordered" evidence="7">
    <location>
        <begin position="88"/>
        <end position="111"/>
    </location>
</feature>
<evidence type="ECO:0000256" key="2">
    <source>
        <dbReference type="ARBA" id="ARBA00022694"/>
    </source>
</evidence>
<dbReference type="Gene3D" id="2.60.120.1520">
    <property type="match status" value="1"/>
</dbReference>
<dbReference type="AlphaFoldDB" id="A0A9P6UYG9"/>
<dbReference type="Gene3D" id="3.30.70.580">
    <property type="entry name" value="Pseudouridine synthase I, catalytic domain, N-terminal subdomain"/>
    <property type="match status" value="1"/>
</dbReference>
<feature type="active site" description="Nucleophile" evidence="5">
    <location>
        <position position="374"/>
    </location>
</feature>
<feature type="compositionally biased region" description="Basic and acidic residues" evidence="7">
    <location>
        <begin position="222"/>
        <end position="241"/>
    </location>
</feature>
<accession>A0A9P6UYG9</accession>
<keyword evidence="3" id="KW-0413">Isomerase</keyword>
<dbReference type="SUPFAM" id="SSF51197">
    <property type="entry name" value="Clavaminate synthase-like"/>
    <property type="match status" value="1"/>
</dbReference>
<dbReference type="SUPFAM" id="SSF55120">
    <property type="entry name" value="Pseudouridine synthase"/>
    <property type="match status" value="1"/>
</dbReference>
<feature type="region of interest" description="Disordered" evidence="7">
    <location>
        <begin position="221"/>
        <end position="286"/>
    </location>
</feature>
<evidence type="ECO:0000313" key="9">
    <source>
        <dbReference type="EMBL" id="KAG0326084.1"/>
    </source>
</evidence>
<dbReference type="NCBIfam" id="TIGR00071">
    <property type="entry name" value="hisT_truA"/>
    <property type="match status" value="1"/>
</dbReference>
<evidence type="ECO:0000256" key="7">
    <source>
        <dbReference type="SAM" id="MobiDB-lite"/>
    </source>
</evidence>
<dbReference type="GO" id="GO:1990481">
    <property type="term" value="P:mRNA pseudouridine synthesis"/>
    <property type="evidence" value="ECO:0007669"/>
    <property type="project" value="TreeGrafter"/>
</dbReference>
<evidence type="ECO:0000256" key="1">
    <source>
        <dbReference type="ARBA" id="ARBA00009375"/>
    </source>
</evidence>
<sequence length="699" mass="77709">MLFGYANGFVFSQEPHPNTFRFVDGFKEYGVFDGLGATHDVPNHCLVNEYLPGQGIMPHKDGPAYLPTVATISLSSHCILEFYRAPEEGEGDSSSQEHEMISSISQGDGNHSRIQEPEFSLLVQPRSLLVLKEDVYNKYMHGIREVTTDDLRQGNIVNLSDTIYEGTINDNANALLERGTRISLTFRINNTNESIDSAATATAVGGAPAESSVVDVNATPIDVDKDSGESAAKRSRPKIEAEDTSSYMGSKRNKVRGNIRGADKYKGKKSGPWGPGTRNAEEAAKAAAGSDAAAVAAEDDEEKEARIPKRKVALMMGYCGTGYQGMQVNPNAKTIEGDLFKAMVSAGAVSKDNSDDIKKASPLTISMMRSARTDKGVHAAGNVVSCKLIVDVDDIIGKINSFLPDQIRLFGYVRTINSFNAKVLCDSRVYEYLLPTYVFLPRPPLPEREGPPAETVLRENAPEGSKAWDESVHISTAEEMEEKRRYRIDADTLARVREGFQAYIGTKNFHNFTIGKNFKERTCQRFIMKFDVSDPMMIEGTEWLSLKVHGQSFMLHQIRKMVGLIVMIIRTDTPMTLIPETFKANKINIPKAPSMGLLLERPMFNTYNRKIEGKNPALDFGPYETEMEAFKEKYIYEGIIKEELEFNRFDEYLQILDGHADRYNFAYLNKEGVIPEEALIKRGDTFEAAESDVESDGSS</sequence>
<dbReference type="GO" id="GO:0031119">
    <property type="term" value="P:tRNA pseudouridine synthesis"/>
    <property type="evidence" value="ECO:0007669"/>
    <property type="project" value="InterPro"/>
</dbReference>
<dbReference type="PANTHER" id="PTHR11142:SF4">
    <property type="entry name" value="PSEUDOURIDYLATE SYNTHASE 1 HOMOLOG"/>
    <property type="match status" value="1"/>
</dbReference>
<feature type="binding site" evidence="6">
    <location>
        <position position="430"/>
    </location>
    <ligand>
        <name>substrate</name>
    </ligand>
</feature>
<dbReference type="OrthoDB" id="10256309at2759"/>
<comment type="caution">
    <text evidence="9">The sequence shown here is derived from an EMBL/GenBank/DDBJ whole genome shotgun (WGS) entry which is preliminary data.</text>
</comment>
<dbReference type="EMBL" id="JAAAIP010000092">
    <property type="protein sequence ID" value="KAG0326084.1"/>
    <property type="molecule type" value="Genomic_DNA"/>
</dbReference>
<dbReference type="FunFam" id="3.30.70.580:FF:000002">
    <property type="entry name" value="tRNA pseudouridine synthase"/>
    <property type="match status" value="1"/>
</dbReference>
<dbReference type="InterPro" id="IPR020097">
    <property type="entry name" value="PsdUridine_synth_TruA_a/b_dom"/>
</dbReference>
<dbReference type="Gene3D" id="3.30.70.660">
    <property type="entry name" value="Pseudouridine synthase I, catalytic domain, C-terminal subdomain"/>
    <property type="match status" value="1"/>
</dbReference>
<evidence type="ECO:0000256" key="4">
    <source>
        <dbReference type="ARBA" id="ARBA00036943"/>
    </source>
</evidence>
<keyword evidence="2" id="KW-0819">tRNA processing</keyword>
<evidence type="ECO:0000256" key="5">
    <source>
        <dbReference type="PIRSR" id="PIRSR641708-1"/>
    </source>
</evidence>
<dbReference type="InterPro" id="IPR005123">
    <property type="entry name" value="Oxoglu/Fe-dep_dioxygenase_dom"/>
</dbReference>
<dbReference type="PROSITE" id="PS51471">
    <property type="entry name" value="FE2OG_OXY"/>
    <property type="match status" value="1"/>
</dbReference>
<protein>
    <submittedName>
        <fullName evidence="9">tRNA pseudouridine synthase 1</fullName>
    </submittedName>
</protein>
<dbReference type="InterPro" id="IPR020094">
    <property type="entry name" value="TruA/RsuA/RluB/E/F_N"/>
</dbReference>
<evidence type="ECO:0000313" key="10">
    <source>
        <dbReference type="Proteomes" id="UP000738325"/>
    </source>
</evidence>
<comment type="catalytic activity">
    <reaction evidence="4">
        <text>a uridine in tRNA = a pseudouridine in tRNA</text>
        <dbReference type="Rhea" id="RHEA:54572"/>
        <dbReference type="Rhea" id="RHEA-COMP:13339"/>
        <dbReference type="Rhea" id="RHEA-COMP:13934"/>
        <dbReference type="ChEBI" id="CHEBI:65314"/>
        <dbReference type="ChEBI" id="CHEBI:65315"/>
    </reaction>
</comment>
<dbReference type="GO" id="GO:0003723">
    <property type="term" value="F:RNA binding"/>
    <property type="evidence" value="ECO:0007669"/>
    <property type="project" value="InterPro"/>
</dbReference>
<feature type="region of interest" description="Disordered" evidence="7">
    <location>
        <begin position="448"/>
        <end position="468"/>
    </location>
</feature>
<dbReference type="Pfam" id="PF01416">
    <property type="entry name" value="PseudoU_synth_1"/>
    <property type="match status" value="1"/>
</dbReference>
<gene>
    <name evidence="9" type="primary">PUS1</name>
    <name evidence="9" type="ORF">BGZ99_010138</name>
</gene>
<dbReference type="InterPro" id="IPR041708">
    <property type="entry name" value="PUS1/PUS2-like"/>
</dbReference>
<dbReference type="GO" id="GO:0009982">
    <property type="term" value="F:pseudouridine synthase activity"/>
    <property type="evidence" value="ECO:0007669"/>
    <property type="project" value="InterPro"/>
</dbReference>